<reference evidence="2 3" key="1">
    <citation type="submission" date="2015-12" db="EMBL/GenBank/DDBJ databases">
        <title>Nitrous oxide reduction kinetics distinguish bacteria harboring typical versus atypical NosZ.</title>
        <authorList>
            <person name="Yoon S."/>
            <person name="Nissen S."/>
            <person name="Park D."/>
            <person name="Sanford R.A."/>
            <person name="Loeffler F.E."/>
        </authorList>
    </citation>
    <scope>NUCLEOTIDE SEQUENCE [LARGE SCALE GENOMIC DNA]</scope>
    <source>
        <strain evidence="2 3">ATCC BAA-841</strain>
    </source>
</reference>
<dbReference type="SUPFAM" id="SSF52833">
    <property type="entry name" value="Thioredoxin-like"/>
    <property type="match status" value="1"/>
</dbReference>
<name>A0A133XM21_9RHOO</name>
<sequence>MSQICPHCNYARKSSDTTPDWQCPACEKAYAKGGNSLPPAGFRQYGAAAEPRPGGAGKWLLLLLVLGVAFWFGRPLFEQRTAQAAAAVAASQPEVLLYATDWCGYCKASREFFSANGIRYIEHDIEKSSVALAEHKKLGGNGVPLIVVGGEVVNGYNEAALRQLLGPWIKG</sequence>
<dbReference type="STRING" id="281362.AT959_05890"/>
<evidence type="ECO:0000313" key="3">
    <source>
        <dbReference type="Proteomes" id="UP000070186"/>
    </source>
</evidence>
<dbReference type="Gene3D" id="3.40.30.10">
    <property type="entry name" value="Glutaredoxin"/>
    <property type="match status" value="1"/>
</dbReference>
<accession>A0A133XM21</accession>
<organism evidence="2 3">
    <name type="scientific">Dechloromonas denitrificans</name>
    <dbReference type="NCBI Taxonomy" id="281362"/>
    <lineage>
        <taxon>Bacteria</taxon>
        <taxon>Pseudomonadati</taxon>
        <taxon>Pseudomonadota</taxon>
        <taxon>Betaproteobacteria</taxon>
        <taxon>Rhodocyclales</taxon>
        <taxon>Azonexaceae</taxon>
        <taxon>Dechloromonas</taxon>
    </lineage>
</organism>
<proteinExistence type="predicted"/>
<comment type="caution">
    <text evidence="2">The sequence shown here is derived from an EMBL/GenBank/DDBJ whole genome shotgun (WGS) entry which is preliminary data.</text>
</comment>
<evidence type="ECO:0000313" key="2">
    <source>
        <dbReference type="EMBL" id="KXB31960.1"/>
    </source>
</evidence>
<dbReference type="CDD" id="cd02976">
    <property type="entry name" value="NrdH"/>
    <property type="match status" value="1"/>
</dbReference>
<dbReference type="InterPro" id="IPR002109">
    <property type="entry name" value="Glutaredoxin"/>
</dbReference>
<dbReference type="RefSeq" id="WP_066881752.1">
    <property type="nucleotide sequence ID" value="NZ_LODL01000010.1"/>
</dbReference>
<dbReference type="GO" id="GO:0045454">
    <property type="term" value="P:cell redox homeostasis"/>
    <property type="evidence" value="ECO:0007669"/>
    <property type="project" value="TreeGrafter"/>
</dbReference>
<dbReference type="PANTHER" id="PTHR34386">
    <property type="entry name" value="GLUTAREDOXIN"/>
    <property type="match status" value="1"/>
</dbReference>
<dbReference type="Proteomes" id="UP000070186">
    <property type="component" value="Unassembled WGS sequence"/>
</dbReference>
<dbReference type="Pfam" id="PF00462">
    <property type="entry name" value="Glutaredoxin"/>
    <property type="match status" value="1"/>
</dbReference>
<dbReference type="PROSITE" id="PS51354">
    <property type="entry name" value="GLUTAREDOXIN_2"/>
    <property type="match status" value="1"/>
</dbReference>
<protein>
    <recommendedName>
        <fullName evidence="1">Glutaredoxin domain-containing protein</fullName>
    </recommendedName>
</protein>
<gene>
    <name evidence="2" type="ORF">AT959_05890</name>
</gene>
<dbReference type="GO" id="GO:0009055">
    <property type="term" value="F:electron transfer activity"/>
    <property type="evidence" value="ECO:0007669"/>
    <property type="project" value="TreeGrafter"/>
</dbReference>
<keyword evidence="3" id="KW-1185">Reference proteome</keyword>
<feature type="domain" description="Glutaredoxin" evidence="1">
    <location>
        <begin position="95"/>
        <end position="153"/>
    </location>
</feature>
<dbReference type="InterPro" id="IPR051548">
    <property type="entry name" value="Grx-like_ET"/>
</dbReference>
<dbReference type="InterPro" id="IPR036249">
    <property type="entry name" value="Thioredoxin-like_sf"/>
</dbReference>
<evidence type="ECO:0000259" key="1">
    <source>
        <dbReference type="Pfam" id="PF00462"/>
    </source>
</evidence>
<dbReference type="EMBL" id="LODL01000010">
    <property type="protein sequence ID" value="KXB31960.1"/>
    <property type="molecule type" value="Genomic_DNA"/>
</dbReference>
<dbReference type="PANTHER" id="PTHR34386:SF1">
    <property type="entry name" value="GLUTAREDOXIN-LIKE PROTEIN NRDH"/>
    <property type="match status" value="1"/>
</dbReference>
<dbReference type="AlphaFoldDB" id="A0A133XM21"/>